<organism evidence="2 3">
    <name type="scientific">Candidatus Manganitrophus noduliformans</name>
    <dbReference type="NCBI Taxonomy" id="2606439"/>
    <lineage>
        <taxon>Bacteria</taxon>
        <taxon>Pseudomonadati</taxon>
        <taxon>Nitrospirota</taxon>
        <taxon>Nitrospiria</taxon>
        <taxon>Candidatus Troglogloeales</taxon>
        <taxon>Candidatus Manganitrophaceae</taxon>
        <taxon>Candidatus Manganitrophus</taxon>
    </lineage>
</organism>
<dbReference type="PANTHER" id="PTHR43011">
    <property type="entry name" value="IRON-SULFUR CLUSTER ASSEMBLY 2 HOMOLOG, MITOCHONDRIAL"/>
    <property type="match status" value="1"/>
</dbReference>
<dbReference type="PANTHER" id="PTHR43011:SF1">
    <property type="entry name" value="IRON-SULFUR CLUSTER ASSEMBLY 2 HOMOLOG, MITOCHONDRIAL"/>
    <property type="match status" value="1"/>
</dbReference>
<dbReference type="InterPro" id="IPR035903">
    <property type="entry name" value="HesB-like_dom_sf"/>
</dbReference>
<evidence type="ECO:0000313" key="2">
    <source>
        <dbReference type="EMBL" id="NKE70338.1"/>
    </source>
</evidence>
<dbReference type="RefSeq" id="WP_168058595.1">
    <property type="nucleotide sequence ID" value="NZ_VTOW01000001.1"/>
</dbReference>
<name>A0A7X6DNV4_9BACT</name>
<proteinExistence type="predicted"/>
<dbReference type="SUPFAM" id="SSF89360">
    <property type="entry name" value="HesB-like domain"/>
    <property type="match status" value="1"/>
</dbReference>
<dbReference type="GO" id="GO:0016226">
    <property type="term" value="P:iron-sulfur cluster assembly"/>
    <property type="evidence" value="ECO:0007669"/>
    <property type="project" value="InterPro"/>
</dbReference>
<sequence length="107" mass="11451">MVTLTERAGSKVKEIMEAEQKAGYGLRVYVTGGGCSGYQYGMAFEEKETEEDSVLEMHGVKLFVDPYSAPMLQGTEVDYLDSLQGAGFAIKNPNAKSTCGCGSSFSA</sequence>
<dbReference type="EMBL" id="VTOW01000001">
    <property type="protein sequence ID" value="NKE70338.1"/>
    <property type="molecule type" value="Genomic_DNA"/>
</dbReference>
<gene>
    <name evidence="2" type="primary">erpA</name>
    <name evidence="2" type="ORF">MNODULE_06255</name>
</gene>
<evidence type="ECO:0000259" key="1">
    <source>
        <dbReference type="Pfam" id="PF01521"/>
    </source>
</evidence>
<dbReference type="Pfam" id="PF01521">
    <property type="entry name" value="Fe-S_biosyn"/>
    <property type="match status" value="1"/>
</dbReference>
<comment type="caution">
    <text evidence="2">The sequence shown here is derived from an EMBL/GenBank/DDBJ whole genome shotgun (WGS) entry which is preliminary data.</text>
</comment>
<dbReference type="GO" id="GO:0005506">
    <property type="term" value="F:iron ion binding"/>
    <property type="evidence" value="ECO:0007669"/>
    <property type="project" value="TreeGrafter"/>
</dbReference>
<dbReference type="InterPro" id="IPR000361">
    <property type="entry name" value="ATAP_core_dom"/>
</dbReference>
<dbReference type="InterPro" id="IPR017870">
    <property type="entry name" value="FeS_cluster_insertion_CS"/>
</dbReference>
<dbReference type="InterPro" id="IPR016092">
    <property type="entry name" value="ATAP"/>
</dbReference>
<dbReference type="NCBIfam" id="NF010147">
    <property type="entry name" value="PRK13623.1"/>
    <property type="match status" value="1"/>
</dbReference>
<dbReference type="GO" id="GO:0051537">
    <property type="term" value="F:2 iron, 2 sulfur cluster binding"/>
    <property type="evidence" value="ECO:0007669"/>
    <property type="project" value="UniProtKB-ARBA"/>
</dbReference>
<reference evidence="2 3" key="1">
    <citation type="journal article" date="2020" name="Nature">
        <title>Bacterial chemolithoautotrophy via manganese oxidation.</title>
        <authorList>
            <person name="Yu H."/>
            <person name="Leadbetter J.R."/>
        </authorList>
    </citation>
    <scope>NUCLEOTIDE SEQUENCE [LARGE SCALE GENOMIC DNA]</scope>
    <source>
        <strain evidence="2 3">Mn-1</strain>
    </source>
</reference>
<dbReference type="AlphaFoldDB" id="A0A7X6DNV4"/>
<dbReference type="PROSITE" id="PS01152">
    <property type="entry name" value="HESB"/>
    <property type="match status" value="1"/>
</dbReference>
<feature type="domain" description="Core" evidence="1">
    <location>
        <begin position="2"/>
        <end position="102"/>
    </location>
</feature>
<accession>A0A7X6DNV4</accession>
<dbReference type="Gene3D" id="2.60.300.12">
    <property type="entry name" value="HesB-like domain"/>
    <property type="match status" value="1"/>
</dbReference>
<keyword evidence="3" id="KW-1185">Reference proteome</keyword>
<dbReference type="GO" id="GO:0051539">
    <property type="term" value="F:4 iron, 4 sulfur cluster binding"/>
    <property type="evidence" value="ECO:0007669"/>
    <property type="project" value="TreeGrafter"/>
</dbReference>
<dbReference type="Proteomes" id="UP000534783">
    <property type="component" value="Unassembled WGS sequence"/>
</dbReference>
<evidence type="ECO:0000313" key="3">
    <source>
        <dbReference type="Proteomes" id="UP000534783"/>
    </source>
</evidence>
<dbReference type="NCBIfam" id="TIGR00049">
    <property type="entry name" value="iron-sulfur cluster assembly accessory protein"/>
    <property type="match status" value="1"/>
</dbReference>
<protein>
    <submittedName>
        <fullName evidence="2">Iron-sulfur cluster insertion protein ErpA</fullName>
    </submittedName>
</protein>